<sequence>MFFDPWLPVLCLLKQAAYDDYGEDVPNSKIQRTGPQVYFVSCSSALE</sequence>
<organism evidence="1 2">
    <name type="scientific">Cyclobacterium xiamenense</name>
    <dbReference type="NCBI Taxonomy" id="1297121"/>
    <lineage>
        <taxon>Bacteria</taxon>
        <taxon>Pseudomonadati</taxon>
        <taxon>Bacteroidota</taxon>
        <taxon>Cytophagia</taxon>
        <taxon>Cytophagales</taxon>
        <taxon>Cyclobacteriaceae</taxon>
        <taxon>Cyclobacterium</taxon>
    </lineage>
</organism>
<dbReference type="Proteomes" id="UP000199403">
    <property type="component" value="Unassembled WGS sequence"/>
</dbReference>
<protein>
    <submittedName>
        <fullName evidence="1">Uncharacterized protein</fullName>
    </submittedName>
</protein>
<evidence type="ECO:0000313" key="1">
    <source>
        <dbReference type="EMBL" id="SEJ37534.1"/>
    </source>
</evidence>
<evidence type="ECO:0000313" key="2">
    <source>
        <dbReference type="Proteomes" id="UP000199403"/>
    </source>
</evidence>
<keyword evidence="2" id="KW-1185">Reference proteome</keyword>
<dbReference type="AlphaFoldDB" id="A0A1H6YCA1"/>
<dbReference type="EMBL" id="FNZH01000003">
    <property type="protein sequence ID" value="SEJ37534.1"/>
    <property type="molecule type" value="Genomic_DNA"/>
</dbReference>
<gene>
    <name evidence="1" type="ORF">SAMN05192553_103540</name>
</gene>
<reference evidence="2" key="1">
    <citation type="submission" date="2016-10" db="EMBL/GenBank/DDBJ databases">
        <authorList>
            <person name="Varghese N."/>
            <person name="Submissions S."/>
        </authorList>
    </citation>
    <scope>NUCLEOTIDE SEQUENCE [LARGE SCALE GENOMIC DNA]</scope>
    <source>
        <strain evidence="2">IBRC-M 10761</strain>
    </source>
</reference>
<dbReference type="STRING" id="1416801.SAMN05192553_103540"/>
<accession>A0A1H6YCA1</accession>
<proteinExistence type="predicted"/>
<name>A0A1H6YCA1_9BACT</name>